<feature type="compositionally biased region" description="Basic and acidic residues" evidence="1">
    <location>
        <begin position="11"/>
        <end position="29"/>
    </location>
</feature>
<protein>
    <submittedName>
        <fullName evidence="3">Probable myosin light chain kinase DDB_G0279831</fullName>
    </submittedName>
</protein>
<dbReference type="OrthoDB" id="6162705at2759"/>
<evidence type="ECO:0000313" key="2">
    <source>
        <dbReference type="Proteomes" id="UP001652626"/>
    </source>
</evidence>
<feature type="region of interest" description="Disordered" evidence="1">
    <location>
        <begin position="46"/>
        <end position="70"/>
    </location>
</feature>
<dbReference type="Proteomes" id="UP001652626">
    <property type="component" value="Chromosome 14"/>
</dbReference>
<keyword evidence="3" id="KW-0418">Kinase</keyword>
<feature type="compositionally biased region" description="Low complexity" evidence="1">
    <location>
        <begin position="233"/>
        <end position="264"/>
    </location>
</feature>
<feature type="compositionally biased region" description="Polar residues" evidence="1">
    <location>
        <begin position="272"/>
        <end position="286"/>
    </location>
</feature>
<dbReference type="AlphaFoldDB" id="A0A8B8I9X8"/>
<sequence length="380" mass="42083">MNLPGNAGESSCKRQENGDATTEPDRPLKKARFAWEVKGKYHLRNEISDEKSSTLNETDRAGSSSEHECEAKLVGNTEQNLEILGDYLLKQDFNSLDSITDTNTSLLPSSSIPTEKLSYPRYISTFESSSQDFSGSSSSTGERMSIPKSMVYSNKDIEDQCIARWQARQMAKCFVDNTINRVLDNWMIAPLPADMDNNRVLALDAAEFINNLPGDNSIENEAILMAISAHGLQNNSSSSSSNENELSQNSSKDLFLSPPASPLLSDDDTNSDPKLNNDKQINLEETSTSGLDMSWNFTKDVKQNANSNLPLSFYPETSSSSYPYYNDSDNLNSSNNDYDGDENVNSNDNDIMTNHYDFLDAAVSFAIQYKGLTSYGTDYG</sequence>
<evidence type="ECO:0000256" key="1">
    <source>
        <dbReference type="SAM" id="MobiDB-lite"/>
    </source>
</evidence>
<keyword evidence="3" id="KW-0808">Transferase</keyword>
<reference evidence="3" key="1">
    <citation type="submission" date="2025-08" db="UniProtKB">
        <authorList>
            <consortium name="RefSeq"/>
        </authorList>
    </citation>
    <scope>IDENTIFICATION</scope>
    <source>
        <tissue evidence="3">Whole body</tissue>
    </source>
</reference>
<feature type="region of interest" description="Disordered" evidence="1">
    <location>
        <begin position="1"/>
        <end position="29"/>
    </location>
</feature>
<organism evidence="2 3">
    <name type="scientific">Vanessa tameamea</name>
    <name type="common">Kamehameha butterfly</name>
    <dbReference type="NCBI Taxonomy" id="334116"/>
    <lineage>
        <taxon>Eukaryota</taxon>
        <taxon>Metazoa</taxon>
        <taxon>Ecdysozoa</taxon>
        <taxon>Arthropoda</taxon>
        <taxon>Hexapoda</taxon>
        <taxon>Insecta</taxon>
        <taxon>Pterygota</taxon>
        <taxon>Neoptera</taxon>
        <taxon>Endopterygota</taxon>
        <taxon>Lepidoptera</taxon>
        <taxon>Glossata</taxon>
        <taxon>Ditrysia</taxon>
        <taxon>Papilionoidea</taxon>
        <taxon>Nymphalidae</taxon>
        <taxon>Nymphalinae</taxon>
        <taxon>Vanessa</taxon>
    </lineage>
</organism>
<proteinExistence type="predicted"/>
<gene>
    <name evidence="3" type="primary">LOC113398534</name>
</gene>
<name>A0A8B8I9X8_VANTA</name>
<dbReference type="OMA" id="CKRQENG"/>
<accession>A0A8B8I9X8</accession>
<keyword evidence="2" id="KW-1185">Reference proteome</keyword>
<dbReference type="RefSeq" id="XP_026493097.1">
    <property type="nucleotide sequence ID" value="XM_026637312.2"/>
</dbReference>
<dbReference type="GeneID" id="113398534"/>
<evidence type="ECO:0000313" key="3">
    <source>
        <dbReference type="RefSeq" id="XP_026493097.1"/>
    </source>
</evidence>
<dbReference type="GO" id="GO:0016301">
    <property type="term" value="F:kinase activity"/>
    <property type="evidence" value="ECO:0007669"/>
    <property type="project" value="UniProtKB-KW"/>
</dbReference>
<feature type="region of interest" description="Disordered" evidence="1">
    <location>
        <begin position="233"/>
        <end position="286"/>
    </location>
</feature>